<protein>
    <submittedName>
        <fullName evidence="6">Arylsulfatase</fullName>
    </submittedName>
</protein>
<evidence type="ECO:0000313" key="7">
    <source>
        <dbReference type="Proteomes" id="UP000662373"/>
    </source>
</evidence>
<keyword evidence="7" id="KW-1185">Reference proteome</keyword>
<evidence type="ECO:0000313" key="6">
    <source>
        <dbReference type="EMBL" id="MBJ7881565.1"/>
    </source>
</evidence>
<keyword evidence="4" id="KW-0106">Calcium</keyword>
<dbReference type="InterPro" id="IPR024607">
    <property type="entry name" value="Sulfatase_CS"/>
</dbReference>
<evidence type="ECO:0000256" key="2">
    <source>
        <dbReference type="ARBA" id="ARBA00022723"/>
    </source>
</evidence>
<gene>
    <name evidence="6" type="ORF">JEM65_13055</name>
</gene>
<dbReference type="PANTHER" id="PTHR42693:SF53">
    <property type="entry name" value="ENDO-4-O-SULFATASE"/>
    <property type="match status" value="1"/>
</dbReference>
<dbReference type="SUPFAM" id="SSF53649">
    <property type="entry name" value="Alkaline phosphatase-like"/>
    <property type="match status" value="1"/>
</dbReference>
<keyword evidence="3" id="KW-0378">Hydrolase</keyword>
<dbReference type="CDD" id="cd16145">
    <property type="entry name" value="ARS_like"/>
    <property type="match status" value="1"/>
</dbReference>
<dbReference type="GO" id="GO:0046872">
    <property type="term" value="F:metal ion binding"/>
    <property type="evidence" value="ECO:0007669"/>
    <property type="project" value="UniProtKB-KW"/>
</dbReference>
<comment type="caution">
    <text evidence="6">The sequence shown here is derived from an EMBL/GenBank/DDBJ whole genome shotgun (WGS) entry which is preliminary data.</text>
</comment>
<accession>A0A934NDC0</accession>
<dbReference type="Gene3D" id="3.30.1120.10">
    <property type="match status" value="1"/>
</dbReference>
<dbReference type="PANTHER" id="PTHR42693">
    <property type="entry name" value="ARYLSULFATASE FAMILY MEMBER"/>
    <property type="match status" value="1"/>
</dbReference>
<evidence type="ECO:0000256" key="1">
    <source>
        <dbReference type="ARBA" id="ARBA00008779"/>
    </source>
</evidence>
<dbReference type="InterPro" id="IPR000917">
    <property type="entry name" value="Sulfatase_N"/>
</dbReference>
<feature type="domain" description="Sulfatase N-terminal" evidence="5">
    <location>
        <begin position="40"/>
        <end position="363"/>
    </location>
</feature>
<evidence type="ECO:0000259" key="5">
    <source>
        <dbReference type="Pfam" id="PF00884"/>
    </source>
</evidence>
<dbReference type="Gene3D" id="3.40.720.10">
    <property type="entry name" value="Alkaline Phosphatase, subunit A"/>
    <property type="match status" value="1"/>
</dbReference>
<sequence length="472" mass="54239">MESIKLILVLAVLLALNSCKTIEKESEIVEVKQNYSGNKPNIIFLLTDDMGYGELGSYGQEVIKTPFLDSLAREGMRFTDFYSGTSVCSPSRASLMTGLHTGHLSIRGNKGVVNKKWGRVPLRKSEKTIGEMLQAVGYQTAMIGKWHLGVPEDVSTWAKGRGFDYAVQEQWGEDAKGNEIDERVHWVNNNEDSIFYDYNKYKCLDEFRTNFALEYLDNKAHDKPYFLYMSYRVPHAHELFLSETNLYYDQIQKWPEIERRHAARITMWDQEVRRLFQKLEENGELENTLIIFSSDNGPTGENHHDYKFFNSSGGLKGYKRDLYEGGVRVPMIAYWKGKISPGTSSDHPSAFYDVMPTLAEVADAEVPNKTDGISFLPELLGKPQDKHEFLYWEIQEGRSVSGFRQATRFGNWKAVRYGNNYHTELYDLSNDLYEQHDVSKSNPELVKKADVILKRESVKNEHFPFSGGIFKK</sequence>
<dbReference type="InterPro" id="IPR017850">
    <property type="entry name" value="Alkaline_phosphatase_core_sf"/>
</dbReference>
<name>A0A934NDC0_9FLAO</name>
<dbReference type="EMBL" id="JAEHJZ010000032">
    <property type="protein sequence ID" value="MBJ7881565.1"/>
    <property type="molecule type" value="Genomic_DNA"/>
</dbReference>
<proteinExistence type="inferred from homology"/>
<dbReference type="AlphaFoldDB" id="A0A934NDC0"/>
<reference evidence="6 7" key="1">
    <citation type="submission" date="2020-09" db="EMBL/GenBank/DDBJ databases">
        <title>Draft genome of Gelidibacter salicanalis PAMC21136.</title>
        <authorList>
            <person name="Park H."/>
        </authorList>
    </citation>
    <scope>NUCLEOTIDE SEQUENCE [LARGE SCALE GENOMIC DNA]</scope>
    <source>
        <strain evidence="6 7">PAMC21136</strain>
    </source>
</reference>
<dbReference type="GO" id="GO:0004065">
    <property type="term" value="F:arylsulfatase activity"/>
    <property type="evidence" value="ECO:0007669"/>
    <property type="project" value="TreeGrafter"/>
</dbReference>
<dbReference type="PROSITE" id="PS00523">
    <property type="entry name" value="SULFATASE_1"/>
    <property type="match status" value="1"/>
</dbReference>
<dbReference type="Pfam" id="PF00884">
    <property type="entry name" value="Sulfatase"/>
    <property type="match status" value="1"/>
</dbReference>
<evidence type="ECO:0000256" key="3">
    <source>
        <dbReference type="ARBA" id="ARBA00022801"/>
    </source>
</evidence>
<organism evidence="6 7">
    <name type="scientific">Gelidibacter salicanalis</name>
    <dbReference type="NCBI Taxonomy" id="291193"/>
    <lineage>
        <taxon>Bacteria</taxon>
        <taxon>Pseudomonadati</taxon>
        <taxon>Bacteroidota</taxon>
        <taxon>Flavobacteriia</taxon>
        <taxon>Flavobacteriales</taxon>
        <taxon>Flavobacteriaceae</taxon>
        <taxon>Gelidibacter</taxon>
    </lineage>
</organism>
<dbReference type="Proteomes" id="UP000662373">
    <property type="component" value="Unassembled WGS sequence"/>
</dbReference>
<dbReference type="PROSITE" id="PS00149">
    <property type="entry name" value="SULFATASE_2"/>
    <property type="match status" value="1"/>
</dbReference>
<comment type="similarity">
    <text evidence="1">Belongs to the sulfatase family.</text>
</comment>
<evidence type="ECO:0000256" key="4">
    <source>
        <dbReference type="ARBA" id="ARBA00022837"/>
    </source>
</evidence>
<dbReference type="InterPro" id="IPR050738">
    <property type="entry name" value="Sulfatase"/>
</dbReference>
<dbReference type="RefSeq" id="WP_199600233.1">
    <property type="nucleotide sequence ID" value="NZ_JAEHJZ010000032.1"/>
</dbReference>
<keyword evidence="2" id="KW-0479">Metal-binding</keyword>